<dbReference type="SUPFAM" id="SSF50182">
    <property type="entry name" value="Sm-like ribonucleoproteins"/>
    <property type="match status" value="1"/>
</dbReference>
<evidence type="ECO:0000256" key="8">
    <source>
        <dbReference type="SAM" id="Phobius"/>
    </source>
</evidence>
<dbReference type="InterPro" id="IPR011014">
    <property type="entry name" value="MscS_channel_TM-2"/>
</dbReference>
<reference evidence="12 13" key="1">
    <citation type="submission" date="2017-02" db="EMBL/GenBank/DDBJ databases">
        <authorList>
            <person name="Peterson S.W."/>
        </authorList>
    </citation>
    <scope>NUCLEOTIDE SEQUENCE [LARGE SCALE GENOMIC DNA]</scope>
    <source>
        <strain evidence="12 13">DSM 21481</strain>
    </source>
</reference>
<keyword evidence="3" id="KW-1003">Cell membrane</keyword>
<evidence type="ECO:0000256" key="1">
    <source>
        <dbReference type="ARBA" id="ARBA00004651"/>
    </source>
</evidence>
<feature type="transmembrane region" description="Helical" evidence="8">
    <location>
        <begin position="53"/>
        <end position="71"/>
    </location>
</feature>
<proteinExistence type="inferred from homology"/>
<dbReference type="RefSeq" id="WP_079576086.1">
    <property type="nucleotide sequence ID" value="NZ_FUZQ01000007.1"/>
</dbReference>
<comment type="subcellular location">
    <subcellularLocation>
        <location evidence="1">Cell membrane</location>
        <topology evidence="1">Multi-pass membrane protein</topology>
    </subcellularLocation>
</comment>
<dbReference type="InterPro" id="IPR006685">
    <property type="entry name" value="MscS_channel_2nd"/>
</dbReference>
<evidence type="ECO:0000256" key="5">
    <source>
        <dbReference type="ARBA" id="ARBA00022989"/>
    </source>
</evidence>
<dbReference type="Pfam" id="PF21088">
    <property type="entry name" value="MS_channel_1st"/>
    <property type="match status" value="1"/>
</dbReference>
<dbReference type="EMBL" id="FUZQ01000007">
    <property type="protein sequence ID" value="SKC78100.1"/>
    <property type="molecule type" value="Genomic_DNA"/>
</dbReference>
<evidence type="ECO:0000256" key="7">
    <source>
        <dbReference type="SAM" id="MobiDB-lite"/>
    </source>
</evidence>
<feature type="transmembrane region" description="Helical" evidence="8">
    <location>
        <begin position="138"/>
        <end position="160"/>
    </location>
</feature>
<dbReference type="GO" id="GO:0008381">
    <property type="term" value="F:mechanosensitive monoatomic ion channel activity"/>
    <property type="evidence" value="ECO:0007669"/>
    <property type="project" value="InterPro"/>
</dbReference>
<dbReference type="FunFam" id="2.30.30.60:FF:000001">
    <property type="entry name" value="MscS Mechanosensitive ion channel"/>
    <property type="match status" value="1"/>
</dbReference>
<comment type="similarity">
    <text evidence="2">Belongs to the MscS (TC 1.A.23) family.</text>
</comment>
<evidence type="ECO:0000313" key="13">
    <source>
        <dbReference type="Proteomes" id="UP000189777"/>
    </source>
</evidence>
<dbReference type="OrthoDB" id="4638917at2"/>
<evidence type="ECO:0000256" key="6">
    <source>
        <dbReference type="ARBA" id="ARBA00023136"/>
    </source>
</evidence>
<dbReference type="GO" id="GO:0005886">
    <property type="term" value="C:plasma membrane"/>
    <property type="evidence" value="ECO:0007669"/>
    <property type="project" value="UniProtKB-SubCell"/>
</dbReference>
<evidence type="ECO:0000256" key="3">
    <source>
        <dbReference type="ARBA" id="ARBA00022475"/>
    </source>
</evidence>
<feature type="domain" description="Mechanosensitive ion channel MscS" evidence="9">
    <location>
        <begin position="185"/>
        <end position="243"/>
    </location>
</feature>
<dbReference type="Pfam" id="PF00924">
    <property type="entry name" value="MS_channel_2nd"/>
    <property type="match status" value="1"/>
</dbReference>
<evidence type="ECO:0000313" key="12">
    <source>
        <dbReference type="EMBL" id="SKC78100.1"/>
    </source>
</evidence>
<sequence>MTPLNLALRTAAPASVSPTPSPSPSPSDTGIVEQGFDATVEAGNAFWEWFTGWPLQILVILVIGGVILALLRRVIGHVTERIATGAGTKTTEPPKDASASSGAWRRYLGRTPFVEDAIALANPLASQRRAQRARTVGSVLRSTANITVGTIMALMILQAVGQPVGALLASAGVVGIALGFGAQSLVKDFISGVFLLVEDQFGVGDVVDLGSGATGTVEEVQLRVTQVRAFDGTLWYVRNGEILRAGNMTQQWSRAVAEVRVPIDADVDVVRAALGRAADAVQADPELSPLLLEAPSVRGVDAVNDITMTFTLHAQTRPGDQWEVSRELRRLAQAELRRSGVLLQQDDVEPALLEEPEV</sequence>
<feature type="domain" description="Mechanosensitive ion channel transmembrane helices 2/3" evidence="11">
    <location>
        <begin position="145"/>
        <end position="183"/>
    </location>
</feature>
<dbReference type="InterPro" id="IPR011066">
    <property type="entry name" value="MscS_channel_C_sf"/>
</dbReference>
<dbReference type="InterPro" id="IPR010920">
    <property type="entry name" value="LSM_dom_sf"/>
</dbReference>
<keyword evidence="13" id="KW-1185">Reference proteome</keyword>
<dbReference type="Pfam" id="PF21082">
    <property type="entry name" value="MS_channel_3rd"/>
    <property type="match status" value="1"/>
</dbReference>
<feature type="region of interest" description="Disordered" evidence="7">
    <location>
        <begin position="9"/>
        <end position="32"/>
    </location>
</feature>
<gene>
    <name evidence="12" type="ORF">SAMN04324258_3730</name>
</gene>
<dbReference type="Proteomes" id="UP000189777">
    <property type="component" value="Unassembled WGS sequence"/>
</dbReference>
<dbReference type="STRING" id="526729.SAMN04324258_3730"/>
<evidence type="ECO:0000259" key="11">
    <source>
        <dbReference type="Pfam" id="PF21088"/>
    </source>
</evidence>
<dbReference type="AlphaFoldDB" id="A0A1T5LQ72"/>
<dbReference type="InterPro" id="IPR023408">
    <property type="entry name" value="MscS_beta-dom_sf"/>
</dbReference>
<dbReference type="PANTHER" id="PTHR30460:SF0">
    <property type="entry name" value="MODERATE CONDUCTANCE MECHANOSENSITIVE CHANNEL YBIO"/>
    <property type="match status" value="1"/>
</dbReference>
<feature type="domain" description="Mechanosensitive ion channel MscS C-terminal" evidence="10">
    <location>
        <begin position="257"/>
        <end position="341"/>
    </location>
</feature>
<evidence type="ECO:0000256" key="2">
    <source>
        <dbReference type="ARBA" id="ARBA00008017"/>
    </source>
</evidence>
<keyword evidence="4 8" id="KW-0812">Transmembrane</keyword>
<organism evidence="12 13">
    <name type="scientific">Krasilnikoviella flava</name>
    <dbReference type="NCBI Taxonomy" id="526729"/>
    <lineage>
        <taxon>Bacteria</taxon>
        <taxon>Bacillati</taxon>
        <taxon>Actinomycetota</taxon>
        <taxon>Actinomycetes</taxon>
        <taxon>Micrococcales</taxon>
        <taxon>Promicromonosporaceae</taxon>
        <taxon>Krasilnikoviella</taxon>
    </lineage>
</organism>
<dbReference type="InterPro" id="IPR045276">
    <property type="entry name" value="YbiO_bact"/>
</dbReference>
<accession>A0A1T5LQ72</accession>
<dbReference type="Gene3D" id="1.10.287.1260">
    <property type="match status" value="1"/>
</dbReference>
<protein>
    <submittedName>
        <fullName evidence="12">Small conductance mechanosensitive channel</fullName>
    </submittedName>
</protein>
<dbReference type="InterPro" id="IPR049142">
    <property type="entry name" value="MS_channel_1st"/>
</dbReference>
<dbReference type="SUPFAM" id="SSF82689">
    <property type="entry name" value="Mechanosensitive channel protein MscS (YggB), C-terminal domain"/>
    <property type="match status" value="1"/>
</dbReference>
<feature type="transmembrane region" description="Helical" evidence="8">
    <location>
        <begin position="166"/>
        <end position="186"/>
    </location>
</feature>
<keyword evidence="6 8" id="KW-0472">Membrane</keyword>
<evidence type="ECO:0000256" key="4">
    <source>
        <dbReference type="ARBA" id="ARBA00022692"/>
    </source>
</evidence>
<evidence type="ECO:0000259" key="10">
    <source>
        <dbReference type="Pfam" id="PF21082"/>
    </source>
</evidence>
<evidence type="ECO:0000259" key="9">
    <source>
        <dbReference type="Pfam" id="PF00924"/>
    </source>
</evidence>
<name>A0A1T5LQ72_9MICO</name>
<keyword evidence="5 8" id="KW-1133">Transmembrane helix</keyword>
<dbReference type="PANTHER" id="PTHR30460">
    <property type="entry name" value="MODERATE CONDUCTANCE MECHANOSENSITIVE CHANNEL YBIO"/>
    <property type="match status" value="1"/>
</dbReference>
<dbReference type="InterPro" id="IPR049278">
    <property type="entry name" value="MS_channel_C"/>
</dbReference>
<dbReference type="Gene3D" id="3.30.70.100">
    <property type="match status" value="1"/>
</dbReference>
<dbReference type="SUPFAM" id="SSF82861">
    <property type="entry name" value="Mechanosensitive channel protein MscS (YggB), transmembrane region"/>
    <property type="match status" value="1"/>
</dbReference>
<dbReference type="Gene3D" id="2.30.30.60">
    <property type="match status" value="1"/>
</dbReference>